<proteinExistence type="predicted"/>
<dbReference type="EMBL" id="PQAP01000021">
    <property type="protein sequence ID" value="PWB74887.1"/>
    <property type="molecule type" value="Genomic_DNA"/>
</dbReference>
<dbReference type="InterPro" id="IPR002078">
    <property type="entry name" value="Sigma_54_int"/>
</dbReference>
<dbReference type="PANTHER" id="PTHR32071">
    <property type="entry name" value="TRANSCRIPTIONAL REGULATORY PROTEIN"/>
    <property type="match status" value="1"/>
</dbReference>
<dbReference type="GO" id="GO:0006355">
    <property type="term" value="P:regulation of DNA-templated transcription"/>
    <property type="evidence" value="ECO:0007669"/>
    <property type="project" value="InterPro"/>
</dbReference>
<name>A0A855X378_9BACT</name>
<dbReference type="AlphaFoldDB" id="A0A855X378"/>
<dbReference type="Gene3D" id="3.40.50.300">
    <property type="entry name" value="P-loop containing nucleotide triphosphate hydrolases"/>
    <property type="match status" value="1"/>
</dbReference>
<evidence type="ECO:0000259" key="4">
    <source>
        <dbReference type="PROSITE" id="PS50045"/>
    </source>
</evidence>
<comment type="caution">
    <text evidence="5">The sequence shown here is derived from an EMBL/GenBank/DDBJ whole genome shotgun (WGS) entry which is preliminary data.</text>
</comment>
<dbReference type="SUPFAM" id="SSF46689">
    <property type="entry name" value="Homeodomain-like"/>
    <property type="match status" value="1"/>
</dbReference>
<sequence length="204" mass="23616">MQEKLLQAIDDGTFTLIGDIKSVKVNVRIISATNRDLWQEAQAGRFREDLFWRLNGFPVHIEPLRERPEDLLEIAEHFLEQGAAELSLERRELTVTARKALLEYKWPGNVRELKSVIGRLLVFSDDQKIEADDVRRQIQSAGNDKASHTDHSLRTNLENWKRDHIYAILLACDYDIPMAASMLGIHRVTLYKVMRELGLELKRV</sequence>
<reference evidence="5 6" key="1">
    <citation type="journal article" date="2018" name="ISME J.">
        <title>A methanotrophic archaeon couples anaerobic oxidation of methane to Fe(III) reduction.</title>
        <authorList>
            <person name="Cai C."/>
            <person name="Leu A.O."/>
            <person name="Xie G.J."/>
            <person name="Guo J."/>
            <person name="Feng Y."/>
            <person name="Zhao J.X."/>
            <person name="Tyson G.W."/>
            <person name="Yuan Z."/>
            <person name="Hu S."/>
        </authorList>
    </citation>
    <scope>NUCLEOTIDE SEQUENCE [LARGE SCALE GENOMIC DNA]</scope>
    <source>
        <strain evidence="5">FeB_12</strain>
    </source>
</reference>
<dbReference type="Gene3D" id="1.10.8.60">
    <property type="match status" value="1"/>
</dbReference>
<dbReference type="InterPro" id="IPR009057">
    <property type="entry name" value="Homeodomain-like_sf"/>
</dbReference>
<dbReference type="SUPFAM" id="SSF52540">
    <property type="entry name" value="P-loop containing nucleoside triphosphate hydrolases"/>
    <property type="match status" value="1"/>
</dbReference>
<keyword evidence="1" id="KW-0547">Nucleotide-binding</keyword>
<dbReference type="PANTHER" id="PTHR32071:SF117">
    <property type="entry name" value="PTS-DEPENDENT DIHYDROXYACETONE KINASE OPERON REGULATORY PROTEIN-RELATED"/>
    <property type="match status" value="1"/>
</dbReference>
<dbReference type="Pfam" id="PF00158">
    <property type="entry name" value="Sigma54_activat"/>
    <property type="match status" value="1"/>
</dbReference>
<feature type="domain" description="Sigma-54 factor interaction" evidence="4">
    <location>
        <begin position="1"/>
        <end position="122"/>
    </location>
</feature>
<protein>
    <recommendedName>
        <fullName evidence="4">Sigma-54 factor interaction domain-containing protein</fullName>
    </recommendedName>
</protein>
<gene>
    <name evidence="5" type="ORF">C3F09_03205</name>
</gene>
<evidence type="ECO:0000256" key="2">
    <source>
        <dbReference type="ARBA" id="ARBA00022840"/>
    </source>
</evidence>
<organism evidence="5 6">
    <name type="scientific">candidate division GN15 bacterium</name>
    <dbReference type="NCBI Taxonomy" id="2072418"/>
    <lineage>
        <taxon>Bacteria</taxon>
        <taxon>candidate division GN15</taxon>
    </lineage>
</organism>
<evidence type="ECO:0000256" key="1">
    <source>
        <dbReference type="ARBA" id="ARBA00022741"/>
    </source>
</evidence>
<evidence type="ECO:0000256" key="3">
    <source>
        <dbReference type="ARBA" id="ARBA00023125"/>
    </source>
</evidence>
<evidence type="ECO:0000313" key="5">
    <source>
        <dbReference type="EMBL" id="PWB74887.1"/>
    </source>
</evidence>
<dbReference type="InterPro" id="IPR058031">
    <property type="entry name" value="AAA_lid_NorR"/>
</dbReference>
<accession>A0A855X378</accession>
<dbReference type="PROSITE" id="PS50045">
    <property type="entry name" value="SIGMA54_INTERACT_4"/>
    <property type="match status" value="1"/>
</dbReference>
<keyword evidence="3" id="KW-0238">DNA-binding</keyword>
<dbReference type="Proteomes" id="UP000250918">
    <property type="component" value="Unassembled WGS sequence"/>
</dbReference>
<keyword evidence="2" id="KW-0067">ATP-binding</keyword>
<dbReference type="GO" id="GO:0043565">
    <property type="term" value="F:sequence-specific DNA binding"/>
    <property type="evidence" value="ECO:0007669"/>
    <property type="project" value="InterPro"/>
</dbReference>
<dbReference type="Gene3D" id="1.10.10.60">
    <property type="entry name" value="Homeodomain-like"/>
    <property type="match status" value="1"/>
</dbReference>
<dbReference type="GO" id="GO:0005524">
    <property type="term" value="F:ATP binding"/>
    <property type="evidence" value="ECO:0007669"/>
    <property type="project" value="UniProtKB-KW"/>
</dbReference>
<evidence type="ECO:0000313" key="6">
    <source>
        <dbReference type="Proteomes" id="UP000250918"/>
    </source>
</evidence>
<dbReference type="InterPro" id="IPR027417">
    <property type="entry name" value="P-loop_NTPase"/>
</dbReference>
<dbReference type="Pfam" id="PF25601">
    <property type="entry name" value="AAA_lid_14"/>
    <property type="match status" value="1"/>
</dbReference>